<proteinExistence type="predicted"/>
<protein>
    <recommendedName>
        <fullName evidence="1">DNA-directed DNA polymerase</fullName>
        <ecNumber evidence="1">2.7.7.7</ecNumber>
    </recommendedName>
</protein>
<dbReference type="Pfam" id="PF14716">
    <property type="entry name" value="HHH_8"/>
    <property type="match status" value="1"/>
</dbReference>
<keyword evidence="2" id="KW-0808">Transferase</keyword>
<dbReference type="Gene3D" id="3.30.460.10">
    <property type="entry name" value="Beta Polymerase, domain 2"/>
    <property type="match status" value="1"/>
</dbReference>
<keyword evidence="5" id="KW-0239">DNA-directed DNA polymerase</keyword>
<dbReference type="GO" id="GO:0042578">
    <property type="term" value="F:phosphoric ester hydrolase activity"/>
    <property type="evidence" value="ECO:0007669"/>
    <property type="project" value="TreeGrafter"/>
</dbReference>
<dbReference type="InterPro" id="IPR050243">
    <property type="entry name" value="PHP_phosphatase"/>
</dbReference>
<dbReference type="PANTHER" id="PTHR36928:SF1">
    <property type="entry name" value="PHOSPHATASE YCDX-RELATED"/>
    <property type="match status" value="1"/>
</dbReference>
<keyword evidence="6" id="KW-0234">DNA repair</keyword>
<dbReference type="InterPro" id="IPR047967">
    <property type="entry name" value="PolX_PHP"/>
</dbReference>
<dbReference type="Pfam" id="PF02811">
    <property type="entry name" value="PHP"/>
    <property type="match status" value="1"/>
</dbReference>
<dbReference type="PRINTS" id="PR00870">
    <property type="entry name" value="DNAPOLXBETA"/>
</dbReference>
<comment type="catalytic activity">
    <reaction evidence="7">
        <text>DNA(n) + a 2'-deoxyribonucleoside 5'-triphosphate = DNA(n+1) + diphosphate</text>
        <dbReference type="Rhea" id="RHEA:22508"/>
        <dbReference type="Rhea" id="RHEA-COMP:17339"/>
        <dbReference type="Rhea" id="RHEA-COMP:17340"/>
        <dbReference type="ChEBI" id="CHEBI:33019"/>
        <dbReference type="ChEBI" id="CHEBI:61560"/>
        <dbReference type="ChEBI" id="CHEBI:173112"/>
        <dbReference type="EC" id="2.7.7.7"/>
    </reaction>
</comment>
<dbReference type="GO" id="GO:0003887">
    <property type="term" value="F:DNA-directed DNA polymerase activity"/>
    <property type="evidence" value="ECO:0007669"/>
    <property type="project" value="UniProtKB-KW"/>
</dbReference>
<dbReference type="EMBL" id="UINC01003281">
    <property type="protein sequence ID" value="SVA04949.1"/>
    <property type="molecule type" value="Genomic_DNA"/>
</dbReference>
<reference evidence="10" key="1">
    <citation type="submission" date="2018-05" db="EMBL/GenBank/DDBJ databases">
        <authorList>
            <person name="Lanie J.A."/>
            <person name="Ng W.-L."/>
            <person name="Kazmierczak K.M."/>
            <person name="Andrzejewski T.M."/>
            <person name="Davidsen T.M."/>
            <person name="Wayne K.J."/>
            <person name="Tettelin H."/>
            <person name="Glass J.I."/>
            <person name="Rusch D."/>
            <person name="Podicherti R."/>
            <person name="Tsui H.-C.T."/>
            <person name="Winkler M.E."/>
        </authorList>
    </citation>
    <scope>NUCLEOTIDE SEQUENCE</scope>
</reference>
<evidence type="ECO:0000256" key="6">
    <source>
        <dbReference type="ARBA" id="ARBA00023204"/>
    </source>
</evidence>
<dbReference type="InterPro" id="IPR043519">
    <property type="entry name" value="NT_sf"/>
</dbReference>
<accession>A0A381SNB5</accession>
<dbReference type="NCBIfam" id="NF006375">
    <property type="entry name" value="PRK08609.1"/>
    <property type="match status" value="1"/>
</dbReference>
<dbReference type="Gene3D" id="3.20.20.140">
    <property type="entry name" value="Metal-dependent hydrolases"/>
    <property type="match status" value="1"/>
</dbReference>
<dbReference type="EC" id="2.7.7.7" evidence="1"/>
<dbReference type="AlphaFoldDB" id="A0A381SNB5"/>
<dbReference type="Pfam" id="PF14791">
    <property type="entry name" value="DNA_pol_B_thumb"/>
    <property type="match status" value="1"/>
</dbReference>
<dbReference type="CDD" id="cd00141">
    <property type="entry name" value="NT_POLXc"/>
    <property type="match status" value="1"/>
</dbReference>
<dbReference type="SMART" id="SM00483">
    <property type="entry name" value="POLXc"/>
    <property type="match status" value="1"/>
</dbReference>
<dbReference type="SMART" id="SM00481">
    <property type="entry name" value="POLIIIAc"/>
    <property type="match status" value="1"/>
</dbReference>
<feature type="non-terminal residue" evidence="10">
    <location>
        <position position="1"/>
    </location>
</feature>
<dbReference type="InterPro" id="IPR004013">
    <property type="entry name" value="PHP_dom"/>
</dbReference>
<dbReference type="InterPro" id="IPR010996">
    <property type="entry name" value="HHH_MUS81"/>
</dbReference>
<dbReference type="SUPFAM" id="SSF81301">
    <property type="entry name" value="Nucleotidyltransferase"/>
    <property type="match status" value="1"/>
</dbReference>
<dbReference type="CDD" id="cd07436">
    <property type="entry name" value="PHP_PolX"/>
    <property type="match status" value="1"/>
</dbReference>
<evidence type="ECO:0000259" key="9">
    <source>
        <dbReference type="SMART" id="SM00483"/>
    </source>
</evidence>
<dbReference type="Gene3D" id="1.10.150.20">
    <property type="entry name" value="5' to 3' exonuclease, C-terminal subdomain"/>
    <property type="match status" value="1"/>
</dbReference>
<sequence length="632" mass="68389">VVKSSGWSLPKARSEGPPFITKSQIVTVLEQVGVLLELDGANQFRVIAYQNASRALASLEEDLLTVVREERITDVKGIGKGLGGLISEAVLEGSWGELLSLYERIPPGLMEIVGIPGLGPKRARTLYEEIGVDSVESLKAACEMGHIAPLSGFGEKSQQKYLEGIELLRRYQGRSRMDVGLLYGQALEERVSTISGVIRAELAGSARRRRETIGDLDIVVGAEPGDHDSVIEAILAFPGIAEVKGHGESKVSLILEADMLGGDGGRGSDATIDAQIRIVAPATFPFTLAYFTGSKEHNIRMRQTAIDRGLRLNEFGLFPGEAAGDAIGLEAAKHTLECVDEADIYRHLGMSWVPPEMREDMGEMEAAAEGGTGLPTLIEPSDIKGALHNHTVASDGTATLEEMAHAAMELGWEYLGIADHSEVLNIGGRQIGVSAADVPGQAESIRALNEQWRDSNTDFRLLHGSECDILVDGSLDYPEEVRNSLSHVVGSVHALGSWRGRDEIANTEALIRAVEDPTFTILGHPTGRILQGREGFPVDMHAVLRRMGELNSEGELKAVEINASPYRLDLDWRLCKYAKEQGVPICINPDAHDTDGLRDFWFGVQVARKGWLGAADVLNTRSGADIEDLFGL</sequence>
<gene>
    <name evidence="10" type="ORF">METZ01_LOCUS57803</name>
</gene>
<evidence type="ECO:0000256" key="3">
    <source>
        <dbReference type="ARBA" id="ARBA00022695"/>
    </source>
</evidence>
<organism evidence="10">
    <name type="scientific">marine metagenome</name>
    <dbReference type="NCBI Taxonomy" id="408172"/>
    <lineage>
        <taxon>unclassified sequences</taxon>
        <taxon>metagenomes</taxon>
        <taxon>ecological metagenomes</taxon>
    </lineage>
</organism>
<dbReference type="InterPro" id="IPR016195">
    <property type="entry name" value="Pol/histidinol_Pase-like"/>
</dbReference>
<dbReference type="Pfam" id="PF14520">
    <property type="entry name" value="HHH_5"/>
    <property type="match status" value="1"/>
</dbReference>
<dbReference type="InterPro" id="IPR037160">
    <property type="entry name" value="DNA_Pol_thumb_sf"/>
</dbReference>
<evidence type="ECO:0000259" key="8">
    <source>
        <dbReference type="SMART" id="SM00481"/>
    </source>
</evidence>
<dbReference type="InterPro" id="IPR002054">
    <property type="entry name" value="DNA-dir_DNA_pol_X"/>
</dbReference>
<feature type="domain" description="Polymerase/histidinol phosphatase N-terminal" evidence="8">
    <location>
        <begin position="385"/>
        <end position="471"/>
    </location>
</feature>
<evidence type="ECO:0000256" key="1">
    <source>
        <dbReference type="ARBA" id="ARBA00012417"/>
    </source>
</evidence>
<dbReference type="InterPro" id="IPR029398">
    <property type="entry name" value="PolB_thumb"/>
</dbReference>
<evidence type="ECO:0000256" key="4">
    <source>
        <dbReference type="ARBA" id="ARBA00022763"/>
    </source>
</evidence>
<evidence type="ECO:0000256" key="2">
    <source>
        <dbReference type="ARBA" id="ARBA00022679"/>
    </source>
</evidence>
<evidence type="ECO:0000256" key="5">
    <source>
        <dbReference type="ARBA" id="ARBA00022932"/>
    </source>
</evidence>
<keyword evidence="4" id="KW-0227">DNA damage</keyword>
<evidence type="ECO:0000256" key="7">
    <source>
        <dbReference type="ARBA" id="ARBA00049244"/>
    </source>
</evidence>
<dbReference type="GO" id="GO:0005829">
    <property type="term" value="C:cytosol"/>
    <property type="evidence" value="ECO:0007669"/>
    <property type="project" value="TreeGrafter"/>
</dbReference>
<dbReference type="GO" id="GO:0006281">
    <property type="term" value="P:DNA repair"/>
    <property type="evidence" value="ECO:0007669"/>
    <property type="project" value="UniProtKB-KW"/>
</dbReference>
<dbReference type="SUPFAM" id="SSF89550">
    <property type="entry name" value="PHP domain-like"/>
    <property type="match status" value="1"/>
</dbReference>
<dbReference type="PANTHER" id="PTHR36928">
    <property type="entry name" value="PHOSPHATASE YCDX-RELATED"/>
    <property type="match status" value="1"/>
</dbReference>
<dbReference type="Gene3D" id="1.10.150.110">
    <property type="entry name" value="DNA polymerase beta, N-terminal domain-like"/>
    <property type="match status" value="1"/>
</dbReference>
<dbReference type="InterPro" id="IPR002008">
    <property type="entry name" value="DNA_pol_X_beta-like"/>
</dbReference>
<dbReference type="InterPro" id="IPR003141">
    <property type="entry name" value="Pol/His_phosphatase_N"/>
</dbReference>
<feature type="domain" description="DNA-directed DNA polymerase X" evidence="9">
    <location>
        <begin position="20"/>
        <end position="359"/>
    </location>
</feature>
<dbReference type="Gene3D" id="3.30.210.10">
    <property type="entry name" value="DNA polymerase, thumb domain"/>
    <property type="match status" value="1"/>
</dbReference>
<evidence type="ECO:0000313" key="10">
    <source>
        <dbReference type="EMBL" id="SVA04949.1"/>
    </source>
</evidence>
<dbReference type="GO" id="GO:0008270">
    <property type="term" value="F:zinc ion binding"/>
    <property type="evidence" value="ECO:0007669"/>
    <property type="project" value="TreeGrafter"/>
</dbReference>
<dbReference type="InterPro" id="IPR027421">
    <property type="entry name" value="DNA_pol_lamdba_lyase_dom_sf"/>
</dbReference>
<dbReference type="SUPFAM" id="SSF47802">
    <property type="entry name" value="DNA polymerase beta, N-terminal domain-like"/>
    <property type="match status" value="1"/>
</dbReference>
<keyword evidence="3" id="KW-0548">Nucleotidyltransferase</keyword>
<dbReference type="GO" id="GO:0003677">
    <property type="term" value="F:DNA binding"/>
    <property type="evidence" value="ECO:0007669"/>
    <property type="project" value="InterPro"/>
</dbReference>
<name>A0A381SNB5_9ZZZZ</name>